<dbReference type="EMBL" id="CP013188">
    <property type="protein sequence ID" value="ALO44202.1"/>
    <property type="molecule type" value="Genomic_DNA"/>
</dbReference>
<proteinExistence type="predicted"/>
<dbReference type="Proteomes" id="UP000061457">
    <property type="component" value="Chromosome II"/>
</dbReference>
<keyword evidence="2" id="KW-1185">Reference proteome</keyword>
<sequence>MIRVLTLILGFLFLVGCSSNHIDDYVGKTPELKLEEFFQGELKAHGVVLDRSGAFQRSFTVKLIGTWQKENGQLKGKLDEWFVYDDGEKDTRTWLITKTADGEYTGTANDVIGQANGQARGNALYWRYDLEIQYKGDPLVVTLDDWMYLVDENRLINRTEIIKFGFKVGEVLLSIEKV</sequence>
<dbReference type="STRING" id="161398.PP2015_3730"/>
<reference evidence="1 2" key="1">
    <citation type="submission" date="2015-11" db="EMBL/GenBank/DDBJ databases">
        <authorList>
            <person name="Zhang Y."/>
            <person name="Guo Z."/>
        </authorList>
    </citation>
    <scope>NUCLEOTIDE SEQUENCE [LARGE SCALE GENOMIC DNA]</scope>
    <source>
        <strain evidence="1 2">KCTC 12086</strain>
    </source>
</reference>
<gene>
    <name evidence="1" type="ORF">PP2015_3730</name>
</gene>
<dbReference type="PATRIC" id="fig|161398.10.peg.3813"/>
<dbReference type="PROSITE" id="PS51257">
    <property type="entry name" value="PROKAR_LIPOPROTEIN"/>
    <property type="match status" value="1"/>
</dbReference>
<dbReference type="RefSeq" id="WP_058032079.1">
    <property type="nucleotide sequence ID" value="NZ_CP013188.1"/>
</dbReference>
<dbReference type="AlphaFoldDB" id="A0A0S2K707"/>
<evidence type="ECO:0008006" key="3">
    <source>
        <dbReference type="Google" id="ProtNLM"/>
    </source>
</evidence>
<protein>
    <recommendedName>
        <fullName evidence="3">DUF3833 domain-containing protein</fullName>
    </recommendedName>
</protein>
<accession>A0A0S2K707</accession>
<evidence type="ECO:0000313" key="2">
    <source>
        <dbReference type="Proteomes" id="UP000061457"/>
    </source>
</evidence>
<dbReference type="InterPro" id="IPR024409">
    <property type="entry name" value="DUF3833"/>
</dbReference>
<dbReference type="KEGG" id="pphe:PP2015_3730"/>
<dbReference type="Pfam" id="PF12915">
    <property type="entry name" value="DUF3833"/>
    <property type="match status" value="1"/>
</dbReference>
<dbReference type="OrthoDB" id="5296954at2"/>
<name>A0A0S2K707_9GAMM</name>
<evidence type="ECO:0000313" key="1">
    <source>
        <dbReference type="EMBL" id="ALO44202.1"/>
    </source>
</evidence>
<organism evidence="1 2">
    <name type="scientific">Pseudoalteromonas phenolica</name>
    <dbReference type="NCBI Taxonomy" id="161398"/>
    <lineage>
        <taxon>Bacteria</taxon>
        <taxon>Pseudomonadati</taxon>
        <taxon>Pseudomonadota</taxon>
        <taxon>Gammaproteobacteria</taxon>
        <taxon>Alteromonadales</taxon>
        <taxon>Pseudoalteromonadaceae</taxon>
        <taxon>Pseudoalteromonas</taxon>
    </lineage>
</organism>